<dbReference type="GO" id="GO:0005811">
    <property type="term" value="C:lipid droplet"/>
    <property type="evidence" value="ECO:0007669"/>
    <property type="project" value="UniProtKB-SubCell"/>
</dbReference>
<sequence length="387" mass="41992">MADIENGSSTYYDQILENPYVKTAINVYSSAKEVHPIINSTLTTAENNVAAVSNYATQKAVEGYNSYYVKPKNTAYEAYNYGSEKAYNAVETGKNAAIVGGTFGIGAAVVLTQFSLALSAGGAALVLDQVDSAKQLGSSAISTLKDAELAIEHKIVSAVQQAQRIAMVPVEKISENTMSLLDILDAAVERALALQVTNPADATISQRISNLAGVIVKGLSNKAHNHVIDPLNGQVRVLLEQLSRSFVLVDVMRSKQVWVKEKVEELSASVSDLKKQFENEAAQYKVAPEEVLMRSIRNTSSQLGARLKSLREKGQNVFGDGTRIDSAIDYLENLESSLGDAQDVYKVRDEVICEARQRIAELTTWTTSLLVRQQTSPSDAPETPSQQ</sequence>
<proteinExistence type="inferred from homology"/>
<dbReference type="InterPro" id="IPR004279">
    <property type="entry name" value="Perilipin"/>
</dbReference>
<gene>
    <name evidence="4" type="ORF">CAMP_LOCUS580</name>
</gene>
<comment type="caution">
    <text evidence="4">The sequence shown here is derived from an EMBL/GenBank/DDBJ whole genome shotgun (WGS) entry which is preliminary data.</text>
</comment>
<evidence type="ECO:0000313" key="4">
    <source>
        <dbReference type="EMBL" id="CAI5437943.1"/>
    </source>
</evidence>
<protein>
    <submittedName>
        <fullName evidence="4">Uncharacterized protein</fullName>
    </submittedName>
</protein>
<accession>A0A9P1I5E1</accession>
<dbReference type="AlphaFoldDB" id="A0A9P1I5E1"/>
<evidence type="ECO:0000256" key="1">
    <source>
        <dbReference type="ARBA" id="ARBA00004502"/>
    </source>
</evidence>
<evidence type="ECO:0000256" key="2">
    <source>
        <dbReference type="ARBA" id="ARBA00006311"/>
    </source>
</evidence>
<dbReference type="Proteomes" id="UP001152747">
    <property type="component" value="Unassembled WGS sequence"/>
</dbReference>
<comment type="similarity">
    <text evidence="2">Belongs to the perilipin family.</text>
</comment>
<comment type="subcellular location">
    <subcellularLocation>
        <location evidence="1">Lipid droplet</location>
    </subcellularLocation>
</comment>
<evidence type="ECO:0000313" key="5">
    <source>
        <dbReference type="Proteomes" id="UP001152747"/>
    </source>
</evidence>
<name>A0A9P1I5E1_9PELO</name>
<keyword evidence="5" id="KW-1185">Reference proteome</keyword>
<dbReference type="EMBL" id="CANHGI010000001">
    <property type="protein sequence ID" value="CAI5437943.1"/>
    <property type="molecule type" value="Genomic_DNA"/>
</dbReference>
<evidence type="ECO:0000256" key="3">
    <source>
        <dbReference type="ARBA" id="ARBA00022677"/>
    </source>
</evidence>
<dbReference type="OrthoDB" id="5869556at2759"/>
<keyword evidence="3" id="KW-0551">Lipid droplet</keyword>
<dbReference type="Pfam" id="PF03036">
    <property type="entry name" value="Perilipin"/>
    <property type="match status" value="1"/>
</dbReference>
<organism evidence="4 5">
    <name type="scientific">Caenorhabditis angaria</name>
    <dbReference type="NCBI Taxonomy" id="860376"/>
    <lineage>
        <taxon>Eukaryota</taxon>
        <taxon>Metazoa</taxon>
        <taxon>Ecdysozoa</taxon>
        <taxon>Nematoda</taxon>
        <taxon>Chromadorea</taxon>
        <taxon>Rhabditida</taxon>
        <taxon>Rhabditina</taxon>
        <taxon>Rhabditomorpha</taxon>
        <taxon>Rhabditoidea</taxon>
        <taxon>Rhabditidae</taxon>
        <taxon>Peloderinae</taxon>
        <taxon>Caenorhabditis</taxon>
    </lineage>
</organism>
<reference evidence="4" key="1">
    <citation type="submission" date="2022-11" db="EMBL/GenBank/DDBJ databases">
        <authorList>
            <person name="Kikuchi T."/>
        </authorList>
    </citation>
    <scope>NUCLEOTIDE SEQUENCE</scope>
    <source>
        <strain evidence="4">PS1010</strain>
    </source>
</reference>